<dbReference type="AlphaFoldDB" id="G5HAM0"/>
<dbReference type="InterPro" id="IPR021272">
    <property type="entry name" value="DUF2851"/>
</dbReference>
<organism evidence="1 2">
    <name type="scientific">Alistipes indistinctus YIT 12060</name>
    <dbReference type="NCBI Taxonomy" id="742725"/>
    <lineage>
        <taxon>Bacteria</taxon>
        <taxon>Pseudomonadati</taxon>
        <taxon>Bacteroidota</taxon>
        <taxon>Bacteroidia</taxon>
        <taxon>Bacteroidales</taxon>
        <taxon>Rikenellaceae</taxon>
        <taxon>Alistipes</taxon>
    </lineage>
</organism>
<evidence type="ECO:0000313" key="2">
    <source>
        <dbReference type="Proteomes" id="UP000006008"/>
    </source>
</evidence>
<accession>G5HAM0</accession>
<protein>
    <recommendedName>
        <fullName evidence="3">DUF2851 domain-containing protein</fullName>
    </recommendedName>
</protein>
<name>G5HAM0_9BACT</name>
<dbReference type="EMBL" id="ADLD01000013">
    <property type="protein sequence ID" value="EHB91636.1"/>
    <property type="molecule type" value="Genomic_DNA"/>
</dbReference>
<dbReference type="HOGENOM" id="CLU_044582_0_0_10"/>
<comment type="caution">
    <text evidence="1">The sequence shown here is derived from an EMBL/GenBank/DDBJ whole genome shotgun (WGS) entry which is preliminary data.</text>
</comment>
<dbReference type="eggNOG" id="ENOG502Z7XW">
    <property type="taxonomic scope" value="Bacteria"/>
</dbReference>
<dbReference type="STRING" id="742725.HMPREF9450_01685"/>
<dbReference type="PATRIC" id="fig|742725.3.peg.1778"/>
<gene>
    <name evidence="1" type="ORF">HMPREF9450_01685</name>
</gene>
<proteinExistence type="predicted"/>
<dbReference type="Pfam" id="PF11013">
    <property type="entry name" value="DUF2851"/>
    <property type="match status" value="1"/>
</dbReference>
<sequence length="431" mass="49480">MPTSPTEEFLKLIWTRRLYTNRELATCDGRPLRVISHGNINPVAGTDITDAQIEIDGTVYSGPIAVHAQASLWRRHLHHIDMAYDECILHLVLENDAVVCRVDGSVIPALILEYPESLNNTFRNLTEGEGRSLCCRELKRMPQVSLYNTLTRLTIERLERKYNDFLRLYTEAGNDWNEAFYITLFKSVGASRNREAYIKLARTVRYRDLCHVKESILSVEALLLGGAGMLDTERNGRFPDDYTLRLQQEFDHLARRFGIVPMRYGEWEISKTRSFSHPVLRIVELAGLLARKEFLFSNLINCTDVTEIQRILSAEASEYWATHSLPSVRSSRCVKRFGQMILDVLTINLVVPMMFAYGKDHADDAMQERAVEILEQIAPEKNTYTVPWSERGIRPDNAFFSQALIQLSKEYCEKKRCATCNIGKMLLCSQE</sequence>
<evidence type="ECO:0008006" key="3">
    <source>
        <dbReference type="Google" id="ProtNLM"/>
    </source>
</evidence>
<dbReference type="OrthoDB" id="1005072at2"/>
<dbReference type="GeneID" id="92815284"/>
<dbReference type="Proteomes" id="UP000006008">
    <property type="component" value="Unassembled WGS sequence"/>
</dbReference>
<keyword evidence="2" id="KW-1185">Reference proteome</keyword>
<evidence type="ECO:0000313" key="1">
    <source>
        <dbReference type="EMBL" id="EHB91636.1"/>
    </source>
</evidence>
<reference evidence="1 2" key="1">
    <citation type="submission" date="2011-08" db="EMBL/GenBank/DDBJ databases">
        <title>The Genome Sequence of Alistipes indistinctus YIT 12060.</title>
        <authorList>
            <consortium name="The Broad Institute Genome Sequencing Platform"/>
            <person name="Earl A."/>
            <person name="Ward D."/>
            <person name="Feldgarden M."/>
            <person name="Gevers D."/>
            <person name="Morotomi M."/>
            <person name="Young S.K."/>
            <person name="Zeng Q."/>
            <person name="Gargeya S."/>
            <person name="Fitzgerald M."/>
            <person name="Haas B."/>
            <person name="Abouelleil A."/>
            <person name="Alvarado L."/>
            <person name="Arachchi H.M."/>
            <person name="Berlin A."/>
            <person name="Brown A."/>
            <person name="Chapman S.B."/>
            <person name="Chen Z."/>
            <person name="Dunbar C."/>
            <person name="Freedman E."/>
            <person name="Gearin G."/>
            <person name="Gellesch M."/>
            <person name="Goldberg J."/>
            <person name="Griggs A."/>
            <person name="Gujja S."/>
            <person name="Heiman D."/>
            <person name="Howarth C."/>
            <person name="Larson L."/>
            <person name="Lui A."/>
            <person name="MacDonald P.J.P."/>
            <person name="Montmayeur A."/>
            <person name="Murphy C."/>
            <person name="Neiman D."/>
            <person name="Pearson M."/>
            <person name="Priest M."/>
            <person name="Roberts A."/>
            <person name="Saif S."/>
            <person name="Shea T."/>
            <person name="Shenoy N."/>
            <person name="Sisk P."/>
            <person name="Stolte C."/>
            <person name="Sykes S."/>
            <person name="Wortman J."/>
            <person name="Nusbaum C."/>
            <person name="Birren B."/>
        </authorList>
    </citation>
    <scope>NUCLEOTIDE SEQUENCE [LARGE SCALE GENOMIC DNA]</scope>
    <source>
        <strain evidence="1 2">YIT 12060</strain>
    </source>
</reference>
<dbReference type="RefSeq" id="WP_009134491.1">
    <property type="nucleotide sequence ID" value="NZ_CP102250.1"/>
</dbReference>